<evidence type="ECO:0000259" key="6">
    <source>
        <dbReference type="PROSITE" id="PS50850"/>
    </source>
</evidence>
<feature type="transmembrane region" description="Helical" evidence="5">
    <location>
        <begin position="276"/>
        <end position="297"/>
    </location>
</feature>
<feature type="domain" description="Major facilitator superfamily (MFS) profile" evidence="6">
    <location>
        <begin position="41"/>
        <end position="465"/>
    </location>
</feature>
<dbReference type="SUPFAM" id="SSF103473">
    <property type="entry name" value="MFS general substrate transporter"/>
    <property type="match status" value="1"/>
</dbReference>
<proteinExistence type="predicted"/>
<keyword evidence="8" id="KW-1185">Reference proteome</keyword>
<feature type="transmembrane region" description="Helical" evidence="5">
    <location>
        <begin position="411"/>
        <end position="433"/>
    </location>
</feature>
<dbReference type="PROSITE" id="PS00217">
    <property type="entry name" value="SUGAR_TRANSPORT_2"/>
    <property type="match status" value="1"/>
</dbReference>
<sequence>MLVKDSQTGSLANEPSHITPHAHEVLAQLDNSGLSRFHWKAMITSGMGFFTDAYDLFIIGAALTILNPLWHLNALETSLVASTSLVAAALGSYIFGLLADRIGRHAIYGLTLIVLAAGAVISALSPNIYFLLIFRFIMGLGIGGDYPLSATLMSEYSNRKDRGKLITMVFSMQGLGLILGPLVALILLVSGLHPDLTWRIMLALGAVPALATFYLRRQIEETPRYALMMHGNAEAAQQTISNVTGNGTEKKSAKVQKQQTQQPKKSWFYLLFTPRFLKWVIGTAGAWFLLDIAYYGTTISGSLVLKSLNSHADAVTNMLYTLGIFVVAAMPGYIVAALTIDRLGRKKIQCVGFAMMTLAYGLLALVPGLTQSTLPFLSLYALSYFFTEFGPNVTTFVYPAEIFPTMIRSSAHGLAAALGKLGAFIGAFAFPYLLTSFKLPGAMGVAAVVSLLGLLLTIFTLPEPNQRSLEEIAGDHELLAEMKKEQVPA</sequence>
<evidence type="ECO:0000256" key="2">
    <source>
        <dbReference type="ARBA" id="ARBA00022692"/>
    </source>
</evidence>
<dbReference type="Gene3D" id="1.20.1250.20">
    <property type="entry name" value="MFS general substrate transporter like domains"/>
    <property type="match status" value="1"/>
</dbReference>
<organism evidence="7 8">
    <name type="scientific">Ktedonobacter robiniae</name>
    <dbReference type="NCBI Taxonomy" id="2778365"/>
    <lineage>
        <taxon>Bacteria</taxon>
        <taxon>Bacillati</taxon>
        <taxon>Chloroflexota</taxon>
        <taxon>Ktedonobacteria</taxon>
        <taxon>Ktedonobacterales</taxon>
        <taxon>Ktedonobacteraceae</taxon>
        <taxon>Ktedonobacter</taxon>
    </lineage>
</organism>
<feature type="transmembrane region" description="Helical" evidence="5">
    <location>
        <begin position="106"/>
        <end position="124"/>
    </location>
</feature>
<dbReference type="CDD" id="cd17364">
    <property type="entry name" value="MFS_PhT"/>
    <property type="match status" value="1"/>
</dbReference>
<dbReference type="InterPro" id="IPR005828">
    <property type="entry name" value="MFS_sugar_transport-like"/>
</dbReference>
<feature type="transmembrane region" description="Helical" evidence="5">
    <location>
        <begin position="78"/>
        <end position="99"/>
    </location>
</feature>
<keyword evidence="2 5" id="KW-0812">Transmembrane</keyword>
<feature type="transmembrane region" description="Helical" evidence="5">
    <location>
        <begin position="46"/>
        <end position="66"/>
    </location>
</feature>
<evidence type="ECO:0000256" key="4">
    <source>
        <dbReference type="ARBA" id="ARBA00023136"/>
    </source>
</evidence>
<evidence type="ECO:0000313" key="8">
    <source>
        <dbReference type="Proteomes" id="UP000654345"/>
    </source>
</evidence>
<evidence type="ECO:0000256" key="1">
    <source>
        <dbReference type="ARBA" id="ARBA00004651"/>
    </source>
</evidence>
<evidence type="ECO:0000313" key="7">
    <source>
        <dbReference type="EMBL" id="GHO54246.1"/>
    </source>
</evidence>
<dbReference type="RefSeq" id="WP_201370981.1">
    <property type="nucleotide sequence ID" value="NZ_BNJG01000001.1"/>
</dbReference>
<dbReference type="PANTHER" id="PTHR24064">
    <property type="entry name" value="SOLUTE CARRIER FAMILY 22 MEMBER"/>
    <property type="match status" value="1"/>
</dbReference>
<comment type="caution">
    <text evidence="7">The sequence shown here is derived from an EMBL/GenBank/DDBJ whole genome shotgun (WGS) entry which is preliminary data.</text>
</comment>
<dbReference type="EMBL" id="BNJG01000001">
    <property type="protein sequence ID" value="GHO54246.1"/>
    <property type="molecule type" value="Genomic_DNA"/>
</dbReference>
<dbReference type="PROSITE" id="PS00216">
    <property type="entry name" value="SUGAR_TRANSPORT_1"/>
    <property type="match status" value="1"/>
</dbReference>
<dbReference type="InterPro" id="IPR036259">
    <property type="entry name" value="MFS_trans_sf"/>
</dbReference>
<protein>
    <submittedName>
        <fullName evidence="7">MFS transporter</fullName>
    </submittedName>
</protein>
<dbReference type="InterPro" id="IPR005829">
    <property type="entry name" value="Sugar_transporter_CS"/>
</dbReference>
<dbReference type="PROSITE" id="PS50850">
    <property type="entry name" value="MFS"/>
    <property type="match status" value="1"/>
</dbReference>
<feature type="transmembrane region" description="Helical" evidence="5">
    <location>
        <begin position="165"/>
        <end position="190"/>
    </location>
</feature>
<dbReference type="Pfam" id="PF00083">
    <property type="entry name" value="Sugar_tr"/>
    <property type="match status" value="1"/>
</dbReference>
<keyword evidence="3 5" id="KW-1133">Transmembrane helix</keyword>
<feature type="transmembrane region" description="Helical" evidence="5">
    <location>
        <begin position="317"/>
        <end position="338"/>
    </location>
</feature>
<feature type="transmembrane region" description="Helical" evidence="5">
    <location>
        <begin position="130"/>
        <end position="153"/>
    </location>
</feature>
<evidence type="ECO:0000256" key="5">
    <source>
        <dbReference type="SAM" id="Phobius"/>
    </source>
</evidence>
<feature type="transmembrane region" description="Helical" evidence="5">
    <location>
        <begin position="350"/>
        <end position="370"/>
    </location>
</feature>
<gene>
    <name evidence="7" type="ORF">KSB_27210</name>
</gene>
<feature type="transmembrane region" description="Helical" evidence="5">
    <location>
        <begin position="376"/>
        <end position="399"/>
    </location>
</feature>
<dbReference type="Proteomes" id="UP000654345">
    <property type="component" value="Unassembled WGS sequence"/>
</dbReference>
<evidence type="ECO:0000256" key="3">
    <source>
        <dbReference type="ARBA" id="ARBA00022989"/>
    </source>
</evidence>
<reference evidence="7 8" key="1">
    <citation type="journal article" date="2021" name="Int. J. Syst. Evol. Microbiol.">
        <title>Reticulibacter mediterranei gen. nov., sp. nov., within the new family Reticulibacteraceae fam. nov., and Ktedonospora formicarum gen. nov., sp. nov., Ktedonobacter robiniae sp. nov., Dictyobacter formicarum sp. nov. and Dictyobacter arantiisoli sp. nov., belonging to the class Ktedonobacteria.</title>
        <authorList>
            <person name="Yabe S."/>
            <person name="Zheng Y."/>
            <person name="Wang C.M."/>
            <person name="Sakai Y."/>
            <person name="Abe K."/>
            <person name="Yokota A."/>
            <person name="Donadio S."/>
            <person name="Cavaletti L."/>
            <person name="Monciardini P."/>
        </authorList>
    </citation>
    <scope>NUCLEOTIDE SEQUENCE [LARGE SCALE GENOMIC DNA]</scope>
    <source>
        <strain evidence="7 8">SOSP1-30</strain>
    </source>
</reference>
<dbReference type="InterPro" id="IPR020846">
    <property type="entry name" value="MFS_dom"/>
</dbReference>
<comment type="subcellular location">
    <subcellularLocation>
        <location evidence="1">Cell membrane</location>
        <topology evidence="1">Multi-pass membrane protein</topology>
    </subcellularLocation>
</comment>
<accession>A0ABQ3UND9</accession>
<feature type="transmembrane region" description="Helical" evidence="5">
    <location>
        <begin position="196"/>
        <end position="215"/>
    </location>
</feature>
<feature type="transmembrane region" description="Helical" evidence="5">
    <location>
        <begin position="439"/>
        <end position="461"/>
    </location>
</feature>
<name>A0ABQ3UND9_9CHLR</name>
<keyword evidence="4 5" id="KW-0472">Membrane</keyword>